<dbReference type="Proteomes" id="UP001642260">
    <property type="component" value="Unassembled WGS sequence"/>
</dbReference>
<evidence type="ECO:0000313" key="3">
    <source>
        <dbReference type="Proteomes" id="UP001642260"/>
    </source>
</evidence>
<keyword evidence="1" id="KW-0472">Membrane</keyword>
<sequence>MFIYGGERQVVRRKSSGQRSSFSAQAACVVFAHLCFGGSTWISTFGVNIFFQVFVLDVSEPPCSGFASFSRYNTCLSLLWWMRAALMKNQPSYDVAVRVKIPLW</sequence>
<dbReference type="AlphaFoldDB" id="A0ABC8M1G7"/>
<evidence type="ECO:0000256" key="1">
    <source>
        <dbReference type="SAM" id="Phobius"/>
    </source>
</evidence>
<feature type="transmembrane region" description="Helical" evidence="1">
    <location>
        <begin position="21"/>
        <end position="42"/>
    </location>
</feature>
<accession>A0ABC8M1G7</accession>
<keyword evidence="3" id="KW-1185">Reference proteome</keyword>
<organism evidence="2 3">
    <name type="scientific">Eruca vesicaria subsp. sativa</name>
    <name type="common">Garden rocket</name>
    <name type="synonym">Eruca sativa</name>
    <dbReference type="NCBI Taxonomy" id="29727"/>
    <lineage>
        <taxon>Eukaryota</taxon>
        <taxon>Viridiplantae</taxon>
        <taxon>Streptophyta</taxon>
        <taxon>Embryophyta</taxon>
        <taxon>Tracheophyta</taxon>
        <taxon>Spermatophyta</taxon>
        <taxon>Magnoliopsida</taxon>
        <taxon>eudicotyledons</taxon>
        <taxon>Gunneridae</taxon>
        <taxon>Pentapetalae</taxon>
        <taxon>rosids</taxon>
        <taxon>malvids</taxon>
        <taxon>Brassicales</taxon>
        <taxon>Brassicaceae</taxon>
        <taxon>Brassiceae</taxon>
        <taxon>Eruca</taxon>
    </lineage>
</organism>
<proteinExistence type="predicted"/>
<comment type="caution">
    <text evidence="2">The sequence shown here is derived from an EMBL/GenBank/DDBJ whole genome shotgun (WGS) entry which is preliminary data.</text>
</comment>
<protein>
    <submittedName>
        <fullName evidence="2">Uncharacterized protein</fullName>
    </submittedName>
</protein>
<evidence type="ECO:0000313" key="2">
    <source>
        <dbReference type="EMBL" id="CAH8389645.1"/>
    </source>
</evidence>
<keyword evidence="1" id="KW-0812">Transmembrane</keyword>
<dbReference type="EMBL" id="CAKOAT010847376">
    <property type="protein sequence ID" value="CAH8389645.1"/>
    <property type="molecule type" value="Genomic_DNA"/>
</dbReference>
<gene>
    <name evidence="2" type="ORF">ERUC_LOCUS42128</name>
</gene>
<reference evidence="2 3" key="1">
    <citation type="submission" date="2022-03" db="EMBL/GenBank/DDBJ databases">
        <authorList>
            <person name="Macdonald S."/>
            <person name="Ahmed S."/>
            <person name="Newling K."/>
        </authorList>
    </citation>
    <scope>NUCLEOTIDE SEQUENCE [LARGE SCALE GENOMIC DNA]</scope>
</reference>
<name>A0ABC8M1G7_ERUVS</name>
<keyword evidence="1" id="KW-1133">Transmembrane helix</keyword>